<evidence type="ECO:0000256" key="3">
    <source>
        <dbReference type="ARBA" id="ARBA00029596"/>
    </source>
</evidence>
<proteinExistence type="predicted"/>
<evidence type="ECO:0000313" key="6">
    <source>
        <dbReference type="EMBL" id="PZQ48178.1"/>
    </source>
</evidence>
<gene>
    <name evidence="6" type="ORF">DI556_15260</name>
</gene>
<evidence type="ECO:0000256" key="1">
    <source>
        <dbReference type="ARBA" id="ARBA00001968"/>
    </source>
</evidence>
<comment type="cofactor">
    <cofactor evidence="1">
        <name>a divalent metal cation</name>
        <dbReference type="ChEBI" id="CHEBI:60240"/>
    </cofactor>
</comment>
<evidence type="ECO:0000256" key="4">
    <source>
        <dbReference type="ARBA" id="ARBA00030169"/>
    </source>
</evidence>
<dbReference type="CDD" id="cd16841">
    <property type="entry name" value="RraA_family"/>
    <property type="match status" value="1"/>
</dbReference>
<dbReference type="EMBL" id="QFPW01000013">
    <property type="protein sequence ID" value="PZQ48178.1"/>
    <property type="molecule type" value="Genomic_DNA"/>
</dbReference>
<comment type="cofactor">
    <cofactor evidence="5">
        <name>Mg(2+)</name>
        <dbReference type="ChEBI" id="CHEBI:18420"/>
    </cofactor>
</comment>
<dbReference type="Pfam" id="PF03737">
    <property type="entry name" value="RraA-like"/>
    <property type="match status" value="1"/>
</dbReference>
<dbReference type="InterPro" id="IPR036704">
    <property type="entry name" value="RraA/RraA-like_sf"/>
</dbReference>
<dbReference type="PANTHER" id="PTHR33254">
    <property type="entry name" value="4-HYDROXY-4-METHYL-2-OXOGLUTARATE ALDOLASE 3-RELATED"/>
    <property type="match status" value="1"/>
</dbReference>
<dbReference type="AlphaFoldDB" id="A0A2W5N6E7"/>
<dbReference type="Proteomes" id="UP000249185">
    <property type="component" value="Unassembled WGS sequence"/>
</dbReference>
<comment type="caution">
    <text evidence="6">The sequence shown here is derived from an EMBL/GenBank/DDBJ whole genome shotgun (WGS) entry which is preliminary data.</text>
</comment>
<dbReference type="PANTHER" id="PTHR33254:SF4">
    <property type="entry name" value="4-HYDROXY-4-METHYL-2-OXOGLUTARATE ALDOLASE 3-RELATED"/>
    <property type="match status" value="1"/>
</dbReference>
<accession>A0A2W5N6E7</accession>
<keyword evidence="5" id="KW-0460">Magnesium</keyword>
<dbReference type="GO" id="GO:0046872">
    <property type="term" value="F:metal ion binding"/>
    <property type="evidence" value="ECO:0007669"/>
    <property type="project" value="UniProtKB-KW"/>
</dbReference>
<feature type="binding site" evidence="5">
    <location>
        <position position="114"/>
    </location>
    <ligand>
        <name>substrate</name>
    </ligand>
</feature>
<evidence type="ECO:0000256" key="2">
    <source>
        <dbReference type="ARBA" id="ARBA00016549"/>
    </source>
</evidence>
<protein>
    <recommendedName>
        <fullName evidence="2">Putative 4-hydroxy-4-methyl-2-oxoglutarate aldolase</fullName>
    </recommendedName>
    <alternativeName>
        <fullName evidence="3">Regulator of ribonuclease activity homolog</fullName>
    </alternativeName>
    <alternativeName>
        <fullName evidence="4">RraA-like protein</fullName>
    </alternativeName>
</protein>
<keyword evidence="5" id="KW-0479">Metal-binding</keyword>
<sequence length="201" mass="21052">MPETTPIRTTHLADAADALGCDMSAGGFGLRWAGGPEASVSGRAFTLAQRPIRSRADCDKPLRHPEVALSLAQPGDIIVMSVEGDTQGATWGEAHSLRAFNRGVAGVLLDGLTRDAGTLHHHRMPVLYRGTSPLRSAGRLYTASVNADARIGGTLVRNGDFVMLDGDGFVAIAAAEAEAVLARAREIADKEAARNSQLLAG</sequence>
<dbReference type="Gene3D" id="3.50.30.40">
    <property type="entry name" value="Ribonuclease E inhibitor RraA/RraA-like"/>
    <property type="match status" value="1"/>
</dbReference>
<feature type="binding site" evidence="5">
    <location>
        <position position="115"/>
    </location>
    <ligand>
        <name>Mg(2+)</name>
        <dbReference type="ChEBI" id="CHEBI:18420"/>
    </ligand>
</feature>
<reference evidence="6 7" key="1">
    <citation type="submission" date="2017-08" db="EMBL/GenBank/DDBJ databases">
        <title>Infants hospitalized years apart are colonized by the same room-sourced microbial strains.</title>
        <authorList>
            <person name="Brooks B."/>
            <person name="Olm M.R."/>
            <person name="Firek B.A."/>
            <person name="Baker R."/>
            <person name="Thomas B.C."/>
            <person name="Morowitz M.J."/>
            <person name="Banfield J.F."/>
        </authorList>
    </citation>
    <scope>NUCLEOTIDE SEQUENCE [LARGE SCALE GENOMIC DNA]</scope>
    <source>
        <strain evidence="6">S2_005_002_R2_34</strain>
    </source>
</reference>
<name>A0A2W5N6E7_RHOSU</name>
<dbReference type="InterPro" id="IPR005493">
    <property type="entry name" value="RraA/RraA-like"/>
</dbReference>
<evidence type="ECO:0000256" key="5">
    <source>
        <dbReference type="PIRSR" id="PIRSR605493-1"/>
    </source>
</evidence>
<evidence type="ECO:0000313" key="7">
    <source>
        <dbReference type="Proteomes" id="UP000249185"/>
    </source>
</evidence>
<organism evidence="6 7">
    <name type="scientific">Rhodovulum sulfidophilum</name>
    <name type="common">Rhodobacter sulfidophilus</name>
    <dbReference type="NCBI Taxonomy" id="35806"/>
    <lineage>
        <taxon>Bacteria</taxon>
        <taxon>Pseudomonadati</taxon>
        <taxon>Pseudomonadota</taxon>
        <taxon>Alphaproteobacteria</taxon>
        <taxon>Rhodobacterales</taxon>
        <taxon>Paracoccaceae</taxon>
        <taxon>Rhodovulum</taxon>
    </lineage>
</organism>
<dbReference type="SUPFAM" id="SSF89562">
    <property type="entry name" value="RraA-like"/>
    <property type="match status" value="1"/>
</dbReference>